<dbReference type="InterPro" id="IPR007877">
    <property type="entry name" value="DUF707"/>
</dbReference>
<dbReference type="Proteomes" id="UP000626092">
    <property type="component" value="Unassembled WGS sequence"/>
</dbReference>
<feature type="transmembrane region" description="Helical" evidence="1">
    <location>
        <begin position="140"/>
        <end position="159"/>
    </location>
</feature>
<evidence type="ECO:0000256" key="1">
    <source>
        <dbReference type="SAM" id="Phobius"/>
    </source>
</evidence>
<evidence type="ECO:0000313" key="2">
    <source>
        <dbReference type="EMBL" id="KAF7134651.1"/>
    </source>
</evidence>
<name>A0A834LGC4_RHOSS</name>
<keyword evidence="1" id="KW-1133">Transmembrane helix</keyword>
<dbReference type="Pfam" id="PF05212">
    <property type="entry name" value="DUF707"/>
    <property type="match status" value="1"/>
</dbReference>
<dbReference type="PANTHER" id="PTHR31210">
    <property type="entry name" value="OS06G0731900 PROTEIN"/>
    <property type="match status" value="1"/>
</dbReference>
<protein>
    <submittedName>
        <fullName evidence="2">Uncharacterized protein</fullName>
    </submittedName>
</protein>
<comment type="caution">
    <text evidence="2">The sequence shown here is derived from an EMBL/GenBank/DDBJ whole genome shotgun (WGS) entry which is preliminary data.</text>
</comment>
<dbReference type="EMBL" id="WJXA01000008">
    <property type="protein sequence ID" value="KAF7134651.1"/>
    <property type="molecule type" value="Genomic_DNA"/>
</dbReference>
<dbReference type="AlphaFoldDB" id="A0A834LGC4"/>
<keyword evidence="1" id="KW-0472">Membrane</keyword>
<reference evidence="2" key="1">
    <citation type="submission" date="2019-11" db="EMBL/GenBank/DDBJ databases">
        <authorList>
            <person name="Liu Y."/>
            <person name="Hou J."/>
            <person name="Li T.-Q."/>
            <person name="Guan C.-H."/>
            <person name="Wu X."/>
            <person name="Wu H.-Z."/>
            <person name="Ling F."/>
            <person name="Zhang R."/>
            <person name="Shi X.-G."/>
            <person name="Ren J.-P."/>
            <person name="Chen E.-F."/>
            <person name="Sun J.-M."/>
        </authorList>
    </citation>
    <scope>NUCLEOTIDE SEQUENCE</scope>
    <source>
        <strain evidence="2">Adult_tree_wgs_1</strain>
        <tissue evidence="2">Leaves</tissue>
    </source>
</reference>
<evidence type="ECO:0000313" key="3">
    <source>
        <dbReference type="Proteomes" id="UP000626092"/>
    </source>
</evidence>
<sequence length="202" mass="23255">MILNGCSLSLVTLSIFPKIWVPANHGGAERLAPGIIESESDFYLHSLWGLPNELLRMVNCFVDYLLLKIHRFVEIMAPVFSRGAWHCVWHLIQVQNIIFMFSYCSPPFKLSSWFVMVYFTVAYLGVAGRKELSHFLRTGYWHVWIGLGVVYALTVLVCMRSSILGMYVEVSGVSKRRLLSIQRCRIQSFRSEREAAFIHSKM</sequence>
<dbReference type="PANTHER" id="PTHR31210:SF43">
    <property type="entry name" value="STORAGE PROTEIN-RELATED"/>
    <property type="match status" value="1"/>
</dbReference>
<dbReference type="OrthoDB" id="10304958at2759"/>
<keyword evidence="1" id="KW-0812">Transmembrane</keyword>
<gene>
    <name evidence="2" type="ORF">RHSIM_Rhsim08G0115400</name>
</gene>
<proteinExistence type="predicted"/>
<accession>A0A834LGC4</accession>
<feature type="transmembrane region" description="Helical" evidence="1">
    <location>
        <begin position="110"/>
        <end position="128"/>
    </location>
</feature>
<organism evidence="2 3">
    <name type="scientific">Rhododendron simsii</name>
    <name type="common">Sims's rhododendron</name>
    <dbReference type="NCBI Taxonomy" id="118357"/>
    <lineage>
        <taxon>Eukaryota</taxon>
        <taxon>Viridiplantae</taxon>
        <taxon>Streptophyta</taxon>
        <taxon>Embryophyta</taxon>
        <taxon>Tracheophyta</taxon>
        <taxon>Spermatophyta</taxon>
        <taxon>Magnoliopsida</taxon>
        <taxon>eudicotyledons</taxon>
        <taxon>Gunneridae</taxon>
        <taxon>Pentapetalae</taxon>
        <taxon>asterids</taxon>
        <taxon>Ericales</taxon>
        <taxon>Ericaceae</taxon>
        <taxon>Ericoideae</taxon>
        <taxon>Rhodoreae</taxon>
        <taxon>Rhododendron</taxon>
    </lineage>
</organism>
<keyword evidence="3" id="KW-1185">Reference proteome</keyword>